<dbReference type="EMBL" id="UYJE01007079">
    <property type="protein sequence ID" value="VDI51627.1"/>
    <property type="molecule type" value="Genomic_DNA"/>
</dbReference>
<evidence type="ECO:0000313" key="3">
    <source>
        <dbReference type="EMBL" id="VDI51627.1"/>
    </source>
</evidence>
<dbReference type="SUPFAM" id="SSF54001">
    <property type="entry name" value="Cysteine proteinases"/>
    <property type="match status" value="1"/>
</dbReference>
<dbReference type="Gene3D" id="3.90.70.80">
    <property type="match status" value="1"/>
</dbReference>
<dbReference type="InterPro" id="IPR050704">
    <property type="entry name" value="Peptidase_C85-like"/>
</dbReference>
<comment type="caution">
    <text evidence="3">The sequence shown here is derived from an EMBL/GenBank/DDBJ whole genome shotgun (WGS) entry which is preliminary data.</text>
</comment>
<dbReference type="InterPro" id="IPR003323">
    <property type="entry name" value="OTU_dom"/>
</dbReference>
<dbReference type="GO" id="GO:0016579">
    <property type="term" value="P:protein deubiquitination"/>
    <property type="evidence" value="ECO:0007669"/>
    <property type="project" value="TreeGrafter"/>
</dbReference>
<keyword evidence="4" id="KW-1185">Reference proteome</keyword>
<dbReference type="Proteomes" id="UP000596742">
    <property type="component" value="Unassembled WGS sequence"/>
</dbReference>
<dbReference type="GO" id="GO:0004843">
    <property type="term" value="F:cysteine-type deubiquitinase activity"/>
    <property type="evidence" value="ECO:0007669"/>
    <property type="project" value="TreeGrafter"/>
</dbReference>
<evidence type="ECO:0000256" key="1">
    <source>
        <dbReference type="SAM" id="MobiDB-lite"/>
    </source>
</evidence>
<dbReference type="PROSITE" id="PS50802">
    <property type="entry name" value="OTU"/>
    <property type="match status" value="1"/>
</dbReference>
<name>A0A8B6FP24_MYTGA</name>
<evidence type="ECO:0000259" key="2">
    <source>
        <dbReference type="PROSITE" id="PS50802"/>
    </source>
</evidence>
<dbReference type="AlphaFoldDB" id="A0A8B6FP24"/>
<evidence type="ECO:0000313" key="4">
    <source>
        <dbReference type="Proteomes" id="UP000596742"/>
    </source>
</evidence>
<dbReference type="PANTHER" id="PTHR12419">
    <property type="entry name" value="OTU DOMAIN CONTAINING PROTEIN"/>
    <property type="match status" value="1"/>
</dbReference>
<dbReference type="OrthoDB" id="6626362at2759"/>
<dbReference type="CDD" id="cd22755">
    <property type="entry name" value="OTU_CeDUB-like"/>
    <property type="match status" value="1"/>
</dbReference>
<gene>
    <name evidence="3" type="ORF">MGAL_10B055481</name>
</gene>
<feature type="region of interest" description="Disordered" evidence="1">
    <location>
        <begin position="779"/>
        <end position="799"/>
    </location>
</feature>
<reference evidence="3" key="1">
    <citation type="submission" date="2018-11" db="EMBL/GenBank/DDBJ databases">
        <authorList>
            <person name="Alioto T."/>
            <person name="Alioto T."/>
        </authorList>
    </citation>
    <scope>NUCLEOTIDE SEQUENCE</scope>
</reference>
<dbReference type="InterPro" id="IPR038765">
    <property type="entry name" value="Papain-like_cys_pep_sf"/>
</dbReference>
<dbReference type="Pfam" id="PF02338">
    <property type="entry name" value="OTU"/>
    <property type="match status" value="1"/>
</dbReference>
<feature type="compositionally biased region" description="Basic and acidic residues" evidence="1">
    <location>
        <begin position="785"/>
        <end position="799"/>
    </location>
</feature>
<feature type="domain" description="OTU" evidence="2">
    <location>
        <begin position="580"/>
        <end position="714"/>
    </location>
</feature>
<protein>
    <recommendedName>
        <fullName evidence="2">OTU domain-containing protein</fullName>
    </recommendedName>
</protein>
<proteinExistence type="predicted"/>
<accession>A0A8B6FP24</accession>
<organism evidence="3 4">
    <name type="scientific">Mytilus galloprovincialis</name>
    <name type="common">Mediterranean mussel</name>
    <dbReference type="NCBI Taxonomy" id="29158"/>
    <lineage>
        <taxon>Eukaryota</taxon>
        <taxon>Metazoa</taxon>
        <taxon>Spiralia</taxon>
        <taxon>Lophotrochozoa</taxon>
        <taxon>Mollusca</taxon>
        <taxon>Bivalvia</taxon>
        <taxon>Autobranchia</taxon>
        <taxon>Pteriomorphia</taxon>
        <taxon>Mytilida</taxon>
        <taxon>Mytiloidea</taxon>
        <taxon>Mytilidae</taxon>
        <taxon>Mytilinae</taxon>
        <taxon>Mytilus</taxon>
    </lineage>
</organism>
<sequence>MSAESPRKHLKFVNNVVRPQGFSDKTVMENVVDFISDVVPQHLDYIKVVEDVTKPTIKLESKGKKKTELIKTNLCKSSVEIKPTESEIQKVENIEKNKEDILSDTSAHSVRKLNQHLDYIKVVEDVTKPTIKLESKGKKTEGKKTELIKTKLIKTNLCKSSVEIKPTESEIQKVENIEKNKEDILSDTSAHSVEIKPTESEIQKVENIEKNKEDILSDTSAQYVQLDNVFKKESKVVDEVKDKRHDDVQGRNITKNKTSSSFRLYQGCRRCDKPTIKLESKGKKTEGKKTELIKTKLIKTNLCKSSVEIKPTESEIQKVENIEKNKEDILSDTSAQYVELQNVFKKESKVVDEVKDKRHDDVQGRNITKNKTSSCDYCNKNFKSKRTFSNHKCTYCKHCSTVFSSVQKLNQHLDYIKVVEDVTKPTIKLESKGKKTEGKKTELIKTNLCKSSVEIKPTESEIQKVENIEKNKEDILSDTSAQYVELHNVFKKESKVVDEVKDKRHDDVQGRNITKNNCQNVLTKAASNDELIYLGTQQMQNFTFHPIDMKWQAVQTIKFKLPVLFVHHFYSSESLIQVPTNIHPIIGDGNCFFRAVSFIMTGSEDYHEAVRKHLTAYMMTIPLKLSTVLPPRITVRQYLQKSNMASLSVWATEVEITAMASCLQTDIYVYSFTEQTWKWLKYTASQSHANIRNNNYAIYLKHTNQNHFEVVTSTQDLQNQLKYNSVTNCPKNELLSKELERQIKWASNKNSNNPRKNIQCIMNKESVRKQIYRKTISQQKQHITRQKDKERRRFNREQFSKHDKELIKRADLDRKRLFRDKLSQDDKELAKTAAVKRMKMFRQELPQDDKELAKRAAVRECKFIDKKLPQDDKELIKKS</sequence>